<dbReference type="Proteomes" id="UP000306319">
    <property type="component" value="Unassembled WGS sequence"/>
</dbReference>
<reference evidence="1" key="1">
    <citation type="submission" date="2019-04" db="EMBL/GenBank/DDBJ databases">
        <title>Microbes associate with the intestines of laboratory mice.</title>
        <authorList>
            <person name="Navarre W."/>
            <person name="Wong E."/>
            <person name="Huang K."/>
            <person name="Tropini C."/>
            <person name="Ng K."/>
            <person name="Yu B."/>
        </authorList>
    </citation>
    <scope>NUCLEOTIDE SEQUENCE</scope>
    <source>
        <strain evidence="1">NM04_E33</strain>
    </source>
</reference>
<evidence type="ECO:0000313" key="1">
    <source>
        <dbReference type="EMBL" id="TGY77637.1"/>
    </source>
</evidence>
<keyword evidence="2" id="KW-1185">Reference proteome</keyword>
<protein>
    <submittedName>
        <fullName evidence="1">Uncharacterized protein</fullName>
    </submittedName>
</protein>
<name>A0AC61RCC9_9BACT</name>
<comment type="caution">
    <text evidence="1">The sequence shown here is derived from an EMBL/GenBank/DDBJ whole genome shotgun (WGS) entry which is preliminary data.</text>
</comment>
<sequence>MNRSLLITSALCSASLLAYASNSTAAIPDPAILSELPAKETDKVSIHAKNRPATEVFADIMRQTGKNFIYQTDLLRGLNVTVNANDASLKSVLAQMFDGTGITFKIQKNNILLSRSKEIVRKQRKYVVSGFVREAETGEALAGATVTCSSTKNGVFTNAMGFYSISIPEGECQLTVSYPGYAPEKLPAFTLSKDRQMDISMRENAQTIKDVVVIGNKNRTVALETAGVGSLNVGKNTILNTPVVFGESDVIKTLQFEPGVSAGIDGMAGMYVHGGNSDENMYMLDNIPLYQVNHLGGLFSAFNTEAIRNVDFHKSSFPAKFDGRLSSYMDVHTKDGSMSEHHGSARLGLTSGAFNIDGPIWKDRTSYSFAIRRSWYDLLTIPIFAIYNAISEDEKTSTNYAFTDINAKINHRFNNRSRGYLMFYYGEDYLRVSQNWDKDKADAYWDEEKSNLRWGNIVASAGWNYMLTPKLFGELTGAYSRYASRLEHSKADGYNEGNIPTNVTSDKMRSDNHIDDWILKADFDWSPHQSHRINFGAGYTLHSFLPSLTTRTLSSNEVNSVVKDRVSTYRASEFNAYFGGDWRPADPLRVDYGLHFSLFHIGGKNHSNLSPRLSLRWQPAKDWAVKAGYSRTVQYVHQLIQSSISLPTDQWVPVTNDQKPQTADKIFAGAYYSFGKGWTVSVEGYWKKMRNLLEYADEYYLLSPETDWTKKLTAGKGSAKGLDFKISKDFGALSGHIAYSLMWADRQYADKNGGKPFPARFDNRHKINVLLNWKINKKWEMSAAWTGMTGNRITLPTQCWQDPALAPWNYDMTLATEVNNYRLPFNHRLDLNFRRYNRRGYWDFSLYNAYCNMSTIGVQRDYSDKFDYNTGQYNFYRVFKKIKLIPVIPSISYTWLF</sequence>
<proteinExistence type="predicted"/>
<gene>
    <name evidence="1" type="ORF">E5331_13745</name>
</gene>
<accession>A0AC61RCC9</accession>
<organism evidence="1 2">
    <name type="scientific">Lepagella muris</name>
    <dbReference type="NCBI Taxonomy" id="3032870"/>
    <lineage>
        <taxon>Bacteria</taxon>
        <taxon>Pseudomonadati</taxon>
        <taxon>Bacteroidota</taxon>
        <taxon>Bacteroidia</taxon>
        <taxon>Bacteroidales</taxon>
        <taxon>Muribaculaceae</taxon>
        <taxon>Lepagella</taxon>
    </lineage>
</organism>
<dbReference type="EMBL" id="SRYB01000022">
    <property type="protein sequence ID" value="TGY77637.1"/>
    <property type="molecule type" value="Genomic_DNA"/>
</dbReference>
<evidence type="ECO:0000313" key="2">
    <source>
        <dbReference type="Proteomes" id="UP000306319"/>
    </source>
</evidence>